<dbReference type="InterPro" id="IPR046357">
    <property type="entry name" value="PPIase_dom_sf"/>
</dbReference>
<keyword evidence="6" id="KW-0143">Chaperone</keyword>
<dbReference type="AlphaFoldDB" id="A0A4R1F2I7"/>
<feature type="domain" description="PPIase FKBP-type" evidence="11">
    <location>
        <begin position="6"/>
        <end position="80"/>
    </location>
</feature>
<name>A0A4R1F2I7_9GAMM</name>
<evidence type="ECO:0000256" key="7">
    <source>
        <dbReference type="ARBA" id="ARBA00023235"/>
    </source>
</evidence>
<evidence type="ECO:0000256" key="10">
    <source>
        <dbReference type="RuleBase" id="RU003915"/>
    </source>
</evidence>
<organism evidence="12 13">
    <name type="scientific">Cocleimonas flava</name>
    <dbReference type="NCBI Taxonomy" id="634765"/>
    <lineage>
        <taxon>Bacteria</taxon>
        <taxon>Pseudomonadati</taxon>
        <taxon>Pseudomonadota</taxon>
        <taxon>Gammaproteobacteria</taxon>
        <taxon>Thiotrichales</taxon>
        <taxon>Thiotrichaceae</taxon>
        <taxon>Cocleimonas</taxon>
    </lineage>
</organism>
<gene>
    <name evidence="12" type="ORF">EV695_2163</name>
</gene>
<comment type="catalytic activity">
    <reaction evidence="1 9 10">
        <text>[protein]-peptidylproline (omega=180) = [protein]-peptidylproline (omega=0)</text>
        <dbReference type="Rhea" id="RHEA:16237"/>
        <dbReference type="Rhea" id="RHEA-COMP:10747"/>
        <dbReference type="Rhea" id="RHEA-COMP:10748"/>
        <dbReference type="ChEBI" id="CHEBI:83833"/>
        <dbReference type="ChEBI" id="CHEBI:83834"/>
        <dbReference type="EC" id="5.2.1.8"/>
    </reaction>
</comment>
<evidence type="ECO:0000313" key="13">
    <source>
        <dbReference type="Proteomes" id="UP000294887"/>
    </source>
</evidence>
<evidence type="ECO:0000256" key="6">
    <source>
        <dbReference type="ARBA" id="ARBA00023186"/>
    </source>
</evidence>
<keyword evidence="4" id="KW-0963">Cytoplasm</keyword>
<dbReference type="Gene3D" id="3.10.50.40">
    <property type="match status" value="1"/>
</dbReference>
<dbReference type="OrthoDB" id="9808891at2"/>
<dbReference type="PROSITE" id="PS50059">
    <property type="entry name" value="FKBP_PPIASE"/>
    <property type="match status" value="1"/>
</dbReference>
<dbReference type="RefSeq" id="WP_131905913.1">
    <property type="nucleotide sequence ID" value="NZ_BAAAFU010000004.1"/>
</dbReference>
<dbReference type="EMBL" id="SMFQ01000003">
    <property type="protein sequence ID" value="TCJ87650.1"/>
    <property type="molecule type" value="Genomic_DNA"/>
</dbReference>
<comment type="function">
    <text evidence="8">Also involved in hydrogenase metallocenter assembly, probably by participating in the nickel insertion step. This function in hydrogenase biosynthesis requires chaperone activity and the presence of the metal-binding domain, but not PPIase activity.</text>
</comment>
<sequence>MKISDNKIASLTYTLKNDDGAILDKADNESPFLYMHGTGGIIKGLEKALENKEVNDSFNLIVAPEDAYGERDPNLTEAVPRTMFEGIEDENLVAGAQFHAQTAQGTQIITIADVEGDMVKIDANHPLAGETLHFDVAVLDIRDATEEEIAHGHPHAPGGCGHDHA</sequence>
<evidence type="ECO:0000256" key="1">
    <source>
        <dbReference type="ARBA" id="ARBA00000971"/>
    </source>
</evidence>
<comment type="caution">
    <text evidence="12">The sequence shown here is derived from an EMBL/GenBank/DDBJ whole genome shotgun (WGS) entry which is preliminary data.</text>
</comment>
<evidence type="ECO:0000256" key="9">
    <source>
        <dbReference type="PROSITE-ProRule" id="PRU00277"/>
    </source>
</evidence>
<protein>
    <recommendedName>
        <fullName evidence="10">Peptidyl-prolyl cis-trans isomerase</fullName>
        <ecNumber evidence="10">5.2.1.8</ecNumber>
    </recommendedName>
</protein>
<dbReference type="InterPro" id="IPR001179">
    <property type="entry name" value="PPIase_FKBP_dom"/>
</dbReference>
<dbReference type="SUPFAM" id="SSF54534">
    <property type="entry name" value="FKBP-like"/>
    <property type="match status" value="1"/>
</dbReference>
<keyword evidence="13" id="KW-1185">Reference proteome</keyword>
<evidence type="ECO:0000313" key="12">
    <source>
        <dbReference type="EMBL" id="TCJ87650.1"/>
    </source>
</evidence>
<dbReference type="EC" id="5.2.1.8" evidence="10"/>
<evidence type="ECO:0000256" key="3">
    <source>
        <dbReference type="ARBA" id="ARBA00006577"/>
    </source>
</evidence>
<accession>A0A4R1F2I7</accession>
<evidence type="ECO:0000256" key="5">
    <source>
        <dbReference type="ARBA" id="ARBA00023110"/>
    </source>
</evidence>
<comment type="subcellular location">
    <subcellularLocation>
        <location evidence="2">Cytoplasm</location>
    </subcellularLocation>
</comment>
<dbReference type="PANTHER" id="PTHR47861:SF3">
    <property type="entry name" value="FKBP-TYPE PEPTIDYL-PROLYL CIS-TRANS ISOMERASE SLYD"/>
    <property type="match status" value="1"/>
</dbReference>
<evidence type="ECO:0000256" key="2">
    <source>
        <dbReference type="ARBA" id="ARBA00004496"/>
    </source>
</evidence>
<comment type="similarity">
    <text evidence="3 10">Belongs to the FKBP-type PPIase family.</text>
</comment>
<dbReference type="GO" id="GO:0042026">
    <property type="term" value="P:protein refolding"/>
    <property type="evidence" value="ECO:0007669"/>
    <property type="project" value="UniProtKB-ARBA"/>
</dbReference>
<dbReference type="GO" id="GO:0005737">
    <property type="term" value="C:cytoplasm"/>
    <property type="evidence" value="ECO:0007669"/>
    <property type="project" value="UniProtKB-SubCell"/>
</dbReference>
<evidence type="ECO:0000259" key="11">
    <source>
        <dbReference type="PROSITE" id="PS50059"/>
    </source>
</evidence>
<keyword evidence="5 9" id="KW-0697">Rotamase</keyword>
<evidence type="ECO:0000256" key="8">
    <source>
        <dbReference type="ARBA" id="ARBA00037071"/>
    </source>
</evidence>
<dbReference type="GO" id="GO:0003755">
    <property type="term" value="F:peptidyl-prolyl cis-trans isomerase activity"/>
    <property type="evidence" value="ECO:0007669"/>
    <property type="project" value="UniProtKB-UniRule"/>
</dbReference>
<keyword evidence="7 9" id="KW-0413">Isomerase</keyword>
<evidence type="ECO:0000256" key="4">
    <source>
        <dbReference type="ARBA" id="ARBA00022490"/>
    </source>
</evidence>
<reference evidence="12 13" key="1">
    <citation type="submission" date="2019-03" db="EMBL/GenBank/DDBJ databases">
        <title>Genomic Encyclopedia of Type Strains, Phase IV (KMG-IV): sequencing the most valuable type-strain genomes for metagenomic binning, comparative biology and taxonomic classification.</title>
        <authorList>
            <person name="Goeker M."/>
        </authorList>
    </citation>
    <scope>NUCLEOTIDE SEQUENCE [LARGE SCALE GENOMIC DNA]</scope>
    <source>
        <strain evidence="12 13">DSM 24830</strain>
    </source>
</reference>
<dbReference type="Proteomes" id="UP000294887">
    <property type="component" value="Unassembled WGS sequence"/>
</dbReference>
<dbReference type="Pfam" id="PF00254">
    <property type="entry name" value="FKBP_C"/>
    <property type="match status" value="1"/>
</dbReference>
<proteinExistence type="inferred from homology"/>
<dbReference type="PANTHER" id="PTHR47861">
    <property type="entry name" value="FKBP-TYPE PEPTIDYL-PROLYL CIS-TRANS ISOMERASE SLYD"/>
    <property type="match status" value="1"/>
</dbReference>